<organism evidence="2 3">
    <name type="scientific">Streptomyces halstedii</name>
    <dbReference type="NCBI Taxonomy" id="1944"/>
    <lineage>
        <taxon>Bacteria</taxon>
        <taxon>Bacillati</taxon>
        <taxon>Actinomycetota</taxon>
        <taxon>Actinomycetes</taxon>
        <taxon>Kitasatosporales</taxon>
        <taxon>Streptomycetaceae</taxon>
        <taxon>Streptomyces</taxon>
    </lineage>
</organism>
<dbReference type="InterPro" id="IPR013381">
    <property type="entry name" value="CRISPR-assoc_prot_Cse1"/>
</dbReference>
<proteinExistence type="predicted"/>
<feature type="region of interest" description="Disordered" evidence="1">
    <location>
        <begin position="257"/>
        <end position="279"/>
    </location>
</feature>
<comment type="caution">
    <text evidence="2">The sequence shown here is derived from an EMBL/GenBank/DDBJ whole genome shotgun (WGS) entry which is preliminary data.</text>
</comment>
<dbReference type="Pfam" id="PF09481">
    <property type="entry name" value="CRISPR_Cse1"/>
    <property type="match status" value="1"/>
</dbReference>
<dbReference type="Proteomes" id="UP000471293">
    <property type="component" value="Unassembled WGS sequence"/>
</dbReference>
<reference evidence="2 3" key="1">
    <citation type="submission" date="2020-01" db="EMBL/GenBank/DDBJ databases">
        <title>Insect and environment-associated Actinomycetes.</title>
        <authorList>
            <person name="Currrie C."/>
            <person name="Chevrette M."/>
            <person name="Carlson C."/>
            <person name="Stubbendieck R."/>
            <person name="Wendt-Pienkowski E."/>
        </authorList>
    </citation>
    <scope>NUCLEOTIDE SEQUENCE [LARGE SCALE GENOMIC DNA]</scope>
    <source>
        <strain evidence="2 3">SID11342</strain>
    </source>
</reference>
<evidence type="ECO:0000313" key="3">
    <source>
        <dbReference type="Proteomes" id="UP000471293"/>
    </source>
</evidence>
<name>A0A6N9TW67_STRHA</name>
<evidence type="ECO:0000256" key="1">
    <source>
        <dbReference type="SAM" id="MobiDB-lite"/>
    </source>
</evidence>
<gene>
    <name evidence="2" type="ORF">G3I29_08470</name>
</gene>
<dbReference type="Gene3D" id="1.10.132.100">
    <property type="match status" value="1"/>
</dbReference>
<evidence type="ECO:0000313" key="2">
    <source>
        <dbReference type="EMBL" id="NEA15567.1"/>
    </source>
</evidence>
<sequence length="548" mass="60510">MLAATVSLFTHVALYESGSENLSDVVSSVERHPSWDPRYEPCVPVVSLEGSTTQASLVEVLRWAEELSALFCPTPGEGVALVEYLLGICFASGTFPSSTDEWRNWVAEKHPLDGVAEWLAGQPADAWDLFHRERPLAQNAALRDQFGEDSTGPAQLVLERVGDYSQFFDHHHLEHPVPLPAAEAFRALLAQHVYGLSGRARISGKTLGPTLTNLAAGRLQGRIKVVVQGRTVGDTLRLNLYPAAGGEAGHFNHSWTAEENPRRKFKTKPSGRRTSGPADLHSYLGRSVLLRPVPVAPGEPVHVDRVLIGAGELLDLDPERDLEDAVFRKKLNNHRKPLWPSPTRALWREAHALYSAATRETKGVFGRLRNLSFPQDGEGPPCVLWAVGLLADKTLASTWTEGHFPYAPSQGEALCTASRRGSDIAEYVADSLERAAYAAWKIVYPNPRPTDRGAQMARFDARREFWPAAEDPFRWLLDATVRGDDVPLALLDYAAELHLKADDFLKHRLDALPHDQKGLLARARAEHRFGQDMAAAKAPAELRGETYL</sequence>
<protein>
    <submittedName>
        <fullName evidence="2">Type I-E CRISPR-associated protein Cse1/CasA</fullName>
    </submittedName>
</protein>
<accession>A0A6N9TW67</accession>
<dbReference type="AlphaFoldDB" id="A0A6N9TW67"/>
<dbReference type="EMBL" id="JAAGLQ010000171">
    <property type="protein sequence ID" value="NEA15567.1"/>
    <property type="molecule type" value="Genomic_DNA"/>
</dbReference>